<evidence type="ECO:0000313" key="4">
    <source>
        <dbReference type="Proteomes" id="UP000285575"/>
    </source>
</evidence>
<dbReference type="EMBL" id="SACR01000004">
    <property type="protein sequence ID" value="RVU45196.1"/>
    <property type="molecule type" value="Genomic_DNA"/>
</dbReference>
<name>A0A437REK1_9BURK</name>
<dbReference type="PANTHER" id="PTHR44809:SF1">
    <property type="entry name" value="PROTEIN O-MANNOSYL-TRANSFERASE TMTC1"/>
    <property type="match status" value="1"/>
</dbReference>
<protein>
    <submittedName>
        <fullName evidence="3">Tetratricopeptide repeat protein</fullName>
    </submittedName>
</protein>
<sequence>MADPVSPSAPSAITAAIEAVAPHAPTVPELLATAMRAHQEARVDDARLAYRALLQAAPDHPDGLHLLGMLEGQFGSGTEALALLRKAVALYPQEAMFHNNLGNALLQEGLQDEAEAAYARALEIDPKRYDALNNRALILSRRGDLKGAEAAFVALLALAPGFTEARQNLVHVCLRMGRVQDAMAHCVTGLVTAPHDRHLRGLLGRAYVQCKMPEKACEVYRQWISDDPDDPVPRHHLAALEGRPPERASDEYVCSTFDEFAGSFDQILGRLEYQAPALVGRAVQARLGPPAGGLRVLDAGCGTGLCGEHLAPYAQRLVGVDLSRRMLERAADRPHYHALHQDELVSFLRGKPASFDLVVSADTLCYFGALQAFAEATHAALVAGGWLVFTVEAHDDEPGAPDYRLHTHGRYSHRQGYAAGALRDGGFTEVIFEPVTLRHEMSQPVKGWLISARA</sequence>
<dbReference type="Proteomes" id="UP000285575">
    <property type="component" value="Unassembled WGS sequence"/>
</dbReference>
<dbReference type="InterPro" id="IPR019734">
    <property type="entry name" value="TPR_rpt"/>
</dbReference>
<gene>
    <name evidence="3" type="ORF">EOE66_13695</name>
</gene>
<dbReference type="Pfam" id="PF13176">
    <property type="entry name" value="TPR_7"/>
    <property type="match status" value="1"/>
</dbReference>
<dbReference type="RefSeq" id="WP_128229298.1">
    <property type="nucleotide sequence ID" value="NZ_SACR01000004.1"/>
</dbReference>
<dbReference type="SUPFAM" id="SSF48452">
    <property type="entry name" value="TPR-like"/>
    <property type="match status" value="1"/>
</dbReference>
<dbReference type="OrthoDB" id="9809392at2"/>
<dbReference type="Pfam" id="PF08242">
    <property type="entry name" value="Methyltransf_12"/>
    <property type="match status" value="1"/>
</dbReference>
<dbReference type="Gene3D" id="1.25.40.10">
    <property type="entry name" value="Tetratricopeptide repeat domain"/>
    <property type="match status" value="1"/>
</dbReference>
<dbReference type="PROSITE" id="PS50005">
    <property type="entry name" value="TPR"/>
    <property type="match status" value="1"/>
</dbReference>
<accession>A0A437REK1</accession>
<dbReference type="CDD" id="cd02440">
    <property type="entry name" value="AdoMet_MTases"/>
    <property type="match status" value="1"/>
</dbReference>
<dbReference type="SUPFAM" id="SSF53335">
    <property type="entry name" value="S-adenosyl-L-methionine-dependent methyltransferases"/>
    <property type="match status" value="1"/>
</dbReference>
<feature type="domain" description="Methyltransferase type 12" evidence="2">
    <location>
        <begin position="297"/>
        <end position="387"/>
    </location>
</feature>
<dbReference type="Pfam" id="PF14559">
    <property type="entry name" value="TPR_19"/>
    <property type="match status" value="1"/>
</dbReference>
<evidence type="ECO:0000313" key="3">
    <source>
        <dbReference type="EMBL" id="RVU45196.1"/>
    </source>
</evidence>
<dbReference type="Pfam" id="PF13432">
    <property type="entry name" value="TPR_16"/>
    <property type="match status" value="1"/>
</dbReference>
<dbReference type="SMART" id="SM00028">
    <property type="entry name" value="TPR"/>
    <property type="match status" value="5"/>
</dbReference>
<comment type="caution">
    <text evidence="3">The sequence shown here is derived from an EMBL/GenBank/DDBJ whole genome shotgun (WGS) entry which is preliminary data.</text>
</comment>
<keyword evidence="4" id="KW-1185">Reference proteome</keyword>
<dbReference type="InterPro" id="IPR011990">
    <property type="entry name" value="TPR-like_helical_dom_sf"/>
</dbReference>
<evidence type="ECO:0000259" key="2">
    <source>
        <dbReference type="Pfam" id="PF08242"/>
    </source>
</evidence>
<reference evidence="3 4" key="1">
    <citation type="submission" date="2019-01" db="EMBL/GenBank/DDBJ databases">
        <authorList>
            <person name="Chen W.-M."/>
        </authorList>
    </citation>
    <scope>NUCLEOTIDE SEQUENCE [LARGE SCALE GENOMIC DNA]</scope>
    <source>
        <strain evidence="3 4">KYPY4</strain>
    </source>
</reference>
<organism evidence="3 4">
    <name type="scientific">Rubrivivax rivuli</name>
    <dbReference type="NCBI Taxonomy" id="1862385"/>
    <lineage>
        <taxon>Bacteria</taxon>
        <taxon>Pseudomonadati</taxon>
        <taxon>Pseudomonadota</taxon>
        <taxon>Betaproteobacteria</taxon>
        <taxon>Burkholderiales</taxon>
        <taxon>Sphaerotilaceae</taxon>
        <taxon>Rubrivivax</taxon>
    </lineage>
</organism>
<dbReference type="InterPro" id="IPR013217">
    <property type="entry name" value="Methyltransf_12"/>
</dbReference>
<feature type="repeat" description="TPR" evidence="1">
    <location>
        <begin position="95"/>
        <end position="128"/>
    </location>
</feature>
<dbReference type="InterPro" id="IPR029063">
    <property type="entry name" value="SAM-dependent_MTases_sf"/>
</dbReference>
<proteinExistence type="predicted"/>
<dbReference type="PANTHER" id="PTHR44809">
    <property type="match status" value="1"/>
</dbReference>
<keyword evidence="1" id="KW-0802">TPR repeat</keyword>
<dbReference type="InterPro" id="IPR052943">
    <property type="entry name" value="TMTC_O-mannosyl-trnsfr"/>
</dbReference>
<dbReference type="AlphaFoldDB" id="A0A437REK1"/>
<dbReference type="Gene3D" id="3.40.50.150">
    <property type="entry name" value="Vaccinia Virus protein VP39"/>
    <property type="match status" value="1"/>
</dbReference>
<evidence type="ECO:0000256" key="1">
    <source>
        <dbReference type="PROSITE-ProRule" id="PRU00339"/>
    </source>
</evidence>